<evidence type="ECO:0000313" key="11">
    <source>
        <dbReference type="EMBL" id="VAW54993.1"/>
    </source>
</evidence>
<feature type="domain" description="Mechanosensitive ion channel MscS C-terminal" evidence="9">
    <location>
        <begin position="334"/>
        <end position="416"/>
    </location>
</feature>
<proteinExistence type="inferred from homology"/>
<gene>
    <name evidence="11" type="ORF">MNBD_GAMMA05-1695</name>
</gene>
<dbReference type="Gene3D" id="3.30.70.100">
    <property type="match status" value="1"/>
</dbReference>
<evidence type="ECO:0000256" key="3">
    <source>
        <dbReference type="ARBA" id="ARBA00022475"/>
    </source>
</evidence>
<keyword evidence="6 7" id="KW-0472">Membrane</keyword>
<dbReference type="PROSITE" id="PS51257">
    <property type="entry name" value="PROKAR_LIPOPROTEIN"/>
    <property type="match status" value="1"/>
</dbReference>
<dbReference type="InterPro" id="IPR010920">
    <property type="entry name" value="LSM_dom_sf"/>
</dbReference>
<dbReference type="SUPFAM" id="SSF82861">
    <property type="entry name" value="Mechanosensitive channel protein MscS (YggB), transmembrane region"/>
    <property type="match status" value="1"/>
</dbReference>
<dbReference type="SUPFAM" id="SSF50182">
    <property type="entry name" value="Sm-like ribonucleoproteins"/>
    <property type="match status" value="1"/>
</dbReference>
<dbReference type="Gene3D" id="2.30.30.60">
    <property type="match status" value="1"/>
</dbReference>
<dbReference type="InterPro" id="IPR011066">
    <property type="entry name" value="MscS_channel_C_sf"/>
</dbReference>
<sequence>MEITDKLLLFIEYWFDRFTTIQGGIQLLTVVGCGALAALTHKKWQRFITKLLGGLESKNLSQFLLRGSNRIAFPMSMLLYLLVTRFIIEQFGINVAVLDVFTPLLLSMAAITLTIYILRTGFSPGPALRAWEGFISLSIWGLVALHLIGWLPDVIEALDELAINFGDSKFSLLSLVKLITAVVFFVVVASWLTRSIEARAKRSPHITPSMRVMLSKVSKFSLYGLAFLFALKSVGIDLTTLAVFSGAMGVGIGFGLQKIFSNFISGFILLFDRSIRPGDVISIGDRFGWVQSLHARYVVVKDRDGVETLIPNENLITSEVTNWSYSDRAVRQRIPIQISYDDDPEKVMELLLEAAVDKPRVLKKPEPAARLLGFGDNGIDLELRIWINDPESGVANVVSDINVSIWKSFKENNVSIPFPQHDVRIISGEQPDTE</sequence>
<dbReference type="SUPFAM" id="SSF82689">
    <property type="entry name" value="Mechanosensitive channel protein MscS (YggB), C-terminal domain"/>
    <property type="match status" value="1"/>
</dbReference>
<feature type="transmembrane region" description="Helical" evidence="7">
    <location>
        <begin position="130"/>
        <end position="150"/>
    </location>
</feature>
<dbReference type="Pfam" id="PF21082">
    <property type="entry name" value="MS_channel_3rd"/>
    <property type="match status" value="1"/>
</dbReference>
<feature type="transmembrane region" description="Helical" evidence="7">
    <location>
        <begin position="20"/>
        <end position="40"/>
    </location>
</feature>
<evidence type="ECO:0000256" key="7">
    <source>
        <dbReference type="SAM" id="Phobius"/>
    </source>
</evidence>
<evidence type="ECO:0000259" key="8">
    <source>
        <dbReference type="Pfam" id="PF00924"/>
    </source>
</evidence>
<evidence type="ECO:0000256" key="1">
    <source>
        <dbReference type="ARBA" id="ARBA00004651"/>
    </source>
</evidence>
<name>A0A3B0WRA7_9ZZZZ</name>
<dbReference type="InterPro" id="IPR011014">
    <property type="entry name" value="MscS_channel_TM-2"/>
</dbReference>
<feature type="transmembrane region" description="Helical" evidence="7">
    <location>
        <begin position="170"/>
        <end position="192"/>
    </location>
</feature>
<protein>
    <submittedName>
        <fullName evidence="11">Potassium efflux system KefA protein / Small-conductance mechanosensitive channel</fullName>
    </submittedName>
</protein>
<accession>A0A3B0WRA7</accession>
<keyword evidence="3" id="KW-1003">Cell membrane</keyword>
<feature type="domain" description="Mechanosensitive ion channel transmembrane helices 2/3" evidence="10">
    <location>
        <begin position="216"/>
        <end position="257"/>
    </location>
</feature>
<evidence type="ECO:0000259" key="10">
    <source>
        <dbReference type="Pfam" id="PF21088"/>
    </source>
</evidence>
<dbReference type="GO" id="GO:0055085">
    <property type="term" value="P:transmembrane transport"/>
    <property type="evidence" value="ECO:0007669"/>
    <property type="project" value="InterPro"/>
</dbReference>
<feature type="domain" description="Mechanosensitive ion channel MscS" evidence="8">
    <location>
        <begin position="259"/>
        <end position="324"/>
    </location>
</feature>
<organism evidence="11">
    <name type="scientific">hydrothermal vent metagenome</name>
    <dbReference type="NCBI Taxonomy" id="652676"/>
    <lineage>
        <taxon>unclassified sequences</taxon>
        <taxon>metagenomes</taxon>
        <taxon>ecological metagenomes</taxon>
    </lineage>
</organism>
<dbReference type="InterPro" id="IPR023408">
    <property type="entry name" value="MscS_beta-dom_sf"/>
</dbReference>
<dbReference type="InterPro" id="IPR006685">
    <property type="entry name" value="MscS_channel_2nd"/>
</dbReference>
<evidence type="ECO:0000256" key="5">
    <source>
        <dbReference type="ARBA" id="ARBA00022989"/>
    </source>
</evidence>
<dbReference type="Gene3D" id="1.10.287.1260">
    <property type="match status" value="1"/>
</dbReference>
<evidence type="ECO:0000259" key="9">
    <source>
        <dbReference type="Pfam" id="PF21082"/>
    </source>
</evidence>
<dbReference type="InterPro" id="IPR049278">
    <property type="entry name" value="MS_channel_C"/>
</dbReference>
<comment type="similarity">
    <text evidence="2">Belongs to the MscS (TC 1.A.23) family.</text>
</comment>
<dbReference type="GO" id="GO:0005886">
    <property type="term" value="C:plasma membrane"/>
    <property type="evidence" value="ECO:0007669"/>
    <property type="project" value="UniProtKB-SubCell"/>
</dbReference>
<dbReference type="EMBL" id="UOFE01000045">
    <property type="protein sequence ID" value="VAW54993.1"/>
    <property type="molecule type" value="Genomic_DNA"/>
</dbReference>
<feature type="transmembrane region" description="Helical" evidence="7">
    <location>
        <begin position="250"/>
        <end position="271"/>
    </location>
</feature>
<keyword evidence="4 7" id="KW-0812">Transmembrane</keyword>
<comment type="subcellular location">
    <subcellularLocation>
        <location evidence="1">Cell membrane</location>
        <topology evidence="1">Multi-pass membrane protein</topology>
    </subcellularLocation>
</comment>
<keyword evidence="5 7" id="KW-1133">Transmembrane helix</keyword>
<feature type="transmembrane region" description="Helical" evidence="7">
    <location>
        <begin position="100"/>
        <end position="118"/>
    </location>
</feature>
<evidence type="ECO:0000256" key="6">
    <source>
        <dbReference type="ARBA" id="ARBA00023136"/>
    </source>
</evidence>
<feature type="transmembrane region" description="Helical" evidence="7">
    <location>
        <begin position="220"/>
        <end position="244"/>
    </location>
</feature>
<feature type="transmembrane region" description="Helical" evidence="7">
    <location>
        <begin position="71"/>
        <end position="88"/>
    </location>
</feature>
<evidence type="ECO:0000256" key="4">
    <source>
        <dbReference type="ARBA" id="ARBA00022692"/>
    </source>
</evidence>
<dbReference type="Pfam" id="PF21088">
    <property type="entry name" value="MS_channel_1st"/>
    <property type="match status" value="1"/>
</dbReference>
<dbReference type="AlphaFoldDB" id="A0A3B0WRA7"/>
<dbReference type="Pfam" id="PF00924">
    <property type="entry name" value="MS_channel_2nd"/>
    <property type="match status" value="1"/>
</dbReference>
<dbReference type="PANTHER" id="PTHR30347:SF1">
    <property type="entry name" value="MECHANOSENSITIVE CHANNEL MSCK"/>
    <property type="match status" value="1"/>
</dbReference>
<reference evidence="11" key="1">
    <citation type="submission" date="2018-06" db="EMBL/GenBank/DDBJ databases">
        <authorList>
            <person name="Zhirakovskaya E."/>
        </authorList>
    </citation>
    <scope>NUCLEOTIDE SEQUENCE</scope>
</reference>
<dbReference type="InterPro" id="IPR052702">
    <property type="entry name" value="MscS-like_channel"/>
</dbReference>
<dbReference type="InterPro" id="IPR049142">
    <property type="entry name" value="MS_channel_1st"/>
</dbReference>
<evidence type="ECO:0000256" key="2">
    <source>
        <dbReference type="ARBA" id="ARBA00008017"/>
    </source>
</evidence>
<dbReference type="PANTHER" id="PTHR30347">
    <property type="entry name" value="POTASSIUM CHANNEL RELATED"/>
    <property type="match status" value="1"/>
</dbReference>